<dbReference type="InterPro" id="IPR003661">
    <property type="entry name" value="HisK_dim/P_dom"/>
</dbReference>
<dbReference type="SMART" id="SM00304">
    <property type="entry name" value="HAMP"/>
    <property type="match status" value="1"/>
</dbReference>
<proteinExistence type="predicted"/>
<comment type="subcellular location">
    <subcellularLocation>
        <location evidence="2">Cell membrane</location>
        <topology evidence="2">Multi-pass membrane protein</topology>
    </subcellularLocation>
</comment>
<keyword evidence="4" id="KW-1003">Cell membrane</keyword>
<protein>
    <recommendedName>
        <fullName evidence="3">histidine kinase</fullName>
        <ecNumber evidence="3">2.7.13.3</ecNumber>
    </recommendedName>
</protein>
<evidence type="ECO:0000313" key="18">
    <source>
        <dbReference type="EMBL" id="KGR88597.1"/>
    </source>
</evidence>
<dbReference type="Gene3D" id="6.10.340.10">
    <property type="match status" value="1"/>
</dbReference>
<keyword evidence="7 15" id="KW-0812">Transmembrane</keyword>
<dbReference type="Gene3D" id="1.10.287.130">
    <property type="match status" value="1"/>
</dbReference>
<dbReference type="Pfam" id="PF00512">
    <property type="entry name" value="HisKA"/>
    <property type="match status" value="1"/>
</dbReference>
<name>A0A0A3JNJ5_9BACI</name>
<evidence type="ECO:0000256" key="13">
    <source>
        <dbReference type="ARBA" id="ARBA00023136"/>
    </source>
</evidence>
<evidence type="ECO:0000256" key="2">
    <source>
        <dbReference type="ARBA" id="ARBA00004651"/>
    </source>
</evidence>
<evidence type="ECO:0000256" key="5">
    <source>
        <dbReference type="ARBA" id="ARBA00022553"/>
    </source>
</evidence>
<dbReference type="RefSeq" id="WP_036150390.1">
    <property type="nucleotide sequence ID" value="NZ_AVCX01000012.1"/>
</dbReference>
<dbReference type="PROSITE" id="PS50109">
    <property type="entry name" value="HIS_KIN"/>
    <property type="match status" value="1"/>
</dbReference>
<dbReference type="OrthoDB" id="335833at2"/>
<evidence type="ECO:0000256" key="14">
    <source>
        <dbReference type="SAM" id="Coils"/>
    </source>
</evidence>
<feature type="domain" description="HAMP" evidence="17">
    <location>
        <begin position="179"/>
        <end position="231"/>
    </location>
</feature>
<keyword evidence="13 15" id="KW-0472">Membrane</keyword>
<sequence>MKIKTWLLLTYLLVMLLPLAGGYGLYVSINAYYQDKMVEEYFENRVELNELKKILQNPKLYGAGASFEPLEEAASEQLEITLYSAKGEIYYSSNPFNKKGNLEVKERLLKDLYEFQQSYQSFVYKEPVYSKNEMVGIYKVKFLRTEWIEMVNNRSYLVGAGLLGLLAIIYGAVIYFLNKRLNKPVKELMYQMRAYAKGKMVKSDLYHQKDELGELAWSFKTMQLEIEHARRQLEEEQRQKEFMIASLSHDLKTPLTSIQAYAEGLGNSHLSDTERREYLQVIFSKADYMKRMLDDLMMYTLLQSPTYEIKRVTVDGAEFFEMLLSDYEQVCKEKGLLADTFLHVEKMYDVHPEQLVRVVDNLVSNAWTYTEAGGSIGIGAFELPHVPPWCYSFVQSSLTEKEGIYLVVQNSGDGIPLEECSRLFEPLYQVDQSRNKNAQKGAGLGLSIAKQIIEKHHGKITVISELKKGTAIICWLPARRE</sequence>
<keyword evidence="14" id="KW-0175">Coiled coil</keyword>
<comment type="catalytic activity">
    <reaction evidence="1">
        <text>ATP + protein L-histidine = ADP + protein N-phospho-L-histidine.</text>
        <dbReference type="EC" id="2.7.13.3"/>
    </reaction>
</comment>
<dbReference type="CDD" id="cd06225">
    <property type="entry name" value="HAMP"/>
    <property type="match status" value="1"/>
</dbReference>
<evidence type="ECO:0000256" key="1">
    <source>
        <dbReference type="ARBA" id="ARBA00000085"/>
    </source>
</evidence>
<keyword evidence="11 15" id="KW-1133">Transmembrane helix</keyword>
<evidence type="ECO:0000256" key="3">
    <source>
        <dbReference type="ARBA" id="ARBA00012438"/>
    </source>
</evidence>
<dbReference type="SUPFAM" id="SSF158472">
    <property type="entry name" value="HAMP domain-like"/>
    <property type="match status" value="1"/>
</dbReference>
<evidence type="ECO:0000259" key="17">
    <source>
        <dbReference type="PROSITE" id="PS50885"/>
    </source>
</evidence>
<accession>A0A0A3JNJ5</accession>
<feature type="domain" description="Histidine kinase" evidence="16">
    <location>
        <begin position="246"/>
        <end position="480"/>
    </location>
</feature>
<evidence type="ECO:0000256" key="15">
    <source>
        <dbReference type="SAM" id="Phobius"/>
    </source>
</evidence>
<dbReference type="PANTHER" id="PTHR45528">
    <property type="entry name" value="SENSOR HISTIDINE KINASE CPXA"/>
    <property type="match status" value="1"/>
</dbReference>
<dbReference type="InterPro" id="IPR036890">
    <property type="entry name" value="HATPase_C_sf"/>
</dbReference>
<dbReference type="Pfam" id="PF00672">
    <property type="entry name" value="HAMP"/>
    <property type="match status" value="1"/>
</dbReference>
<dbReference type="PROSITE" id="PS50885">
    <property type="entry name" value="HAMP"/>
    <property type="match status" value="1"/>
</dbReference>
<keyword evidence="9 18" id="KW-0418">Kinase</keyword>
<evidence type="ECO:0000256" key="10">
    <source>
        <dbReference type="ARBA" id="ARBA00022840"/>
    </source>
</evidence>
<dbReference type="InterPro" id="IPR050398">
    <property type="entry name" value="HssS/ArlS-like"/>
</dbReference>
<gene>
    <name evidence="18" type="ORF">CD32_01310</name>
</gene>
<dbReference type="GO" id="GO:0000155">
    <property type="term" value="F:phosphorelay sensor kinase activity"/>
    <property type="evidence" value="ECO:0007669"/>
    <property type="project" value="InterPro"/>
</dbReference>
<dbReference type="EC" id="2.7.13.3" evidence="3"/>
<dbReference type="EMBL" id="JPVP01000038">
    <property type="protein sequence ID" value="KGR88597.1"/>
    <property type="molecule type" value="Genomic_DNA"/>
</dbReference>
<dbReference type="GO" id="GO:0005524">
    <property type="term" value="F:ATP binding"/>
    <property type="evidence" value="ECO:0007669"/>
    <property type="project" value="UniProtKB-KW"/>
</dbReference>
<evidence type="ECO:0000259" key="16">
    <source>
        <dbReference type="PROSITE" id="PS50109"/>
    </source>
</evidence>
<dbReference type="GO" id="GO:0005886">
    <property type="term" value="C:plasma membrane"/>
    <property type="evidence" value="ECO:0007669"/>
    <property type="project" value="UniProtKB-SubCell"/>
</dbReference>
<evidence type="ECO:0000256" key="4">
    <source>
        <dbReference type="ARBA" id="ARBA00022475"/>
    </source>
</evidence>
<evidence type="ECO:0000256" key="11">
    <source>
        <dbReference type="ARBA" id="ARBA00022989"/>
    </source>
</evidence>
<dbReference type="InterPro" id="IPR005467">
    <property type="entry name" value="His_kinase_dom"/>
</dbReference>
<dbReference type="SUPFAM" id="SSF55874">
    <property type="entry name" value="ATPase domain of HSP90 chaperone/DNA topoisomerase II/histidine kinase"/>
    <property type="match status" value="1"/>
</dbReference>
<dbReference type="PANTHER" id="PTHR45528:SF1">
    <property type="entry name" value="SENSOR HISTIDINE KINASE CPXA"/>
    <property type="match status" value="1"/>
</dbReference>
<dbReference type="SUPFAM" id="SSF47384">
    <property type="entry name" value="Homodimeric domain of signal transducing histidine kinase"/>
    <property type="match status" value="1"/>
</dbReference>
<comment type="caution">
    <text evidence="18">The sequence shown here is derived from an EMBL/GenBank/DDBJ whole genome shotgun (WGS) entry which is preliminary data.</text>
</comment>
<keyword evidence="6" id="KW-0808">Transferase</keyword>
<dbReference type="Proteomes" id="UP000030437">
    <property type="component" value="Unassembled WGS sequence"/>
</dbReference>
<dbReference type="InterPro" id="IPR036097">
    <property type="entry name" value="HisK_dim/P_sf"/>
</dbReference>
<reference evidence="18 19" key="1">
    <citation type="submission" date="2014-02" db="EMBL/GenBank/DDBJ databases">
        <title>Draft genome sequence of Lysinibacillus odysseyi NBRC 100172.</title>
        <authorList>
            <person name="Zhang F."/>
            <person name="Wang G."/>
            <person name="Zhang L."/>
        </authorList>
    </citation>
    <scope>NUCLEOTIDE SEQUENCE [LARGE SCALE GENOMIC DNA]</scope>
    <source>
        <strain evidence="18 19">NBRC 100172</strain>
    </source>
</reference>
<dbReference type="AlphaFoldDB" id="A0A0A3JNJ5"/>
<keyword evidence="10" id="KW-0067">ATP-binding</keyword>
<evidence type="ECO:0000256" key="9">
    <source>
        <dbReference type="ARBA" id="ARBA00022777"/>
    </source>
</evidence>
<dbReference type="CDD" id="cd00082">
    <property type="entry name" value="HisKA"/>
    <property type="match status" value="1"/>
</dbReference>
<dbReference type="PRINTS" id="PR00344">
    <property type="entry name" value="BCTRLSENSOR"/>
</dbReference>
<feature type="coiled-coil region" evidence="14">
    <location>
        <begin position="219"/>
        <end position="246"/>
    </location>
</feature>
<dbReference type="InterPro" id="IPR004358">
    <property type="entry name" value="Sig_transdc_His_kin-like_C"/>
</dbReference>
<keyword evidence="5" id="KW-0597">Phosphoprotein</keyword>
<evidence type="ECO:0000256" key="6">
    <source>
        <dbReference type="ARBA" id="ARBA00022679"/>
    </source>
</evidence>
<dbReference type="eggNOG" id="COG2205">
    <property type="taxonomic scope" value="Bacteria"/>
</dbReference>
<feature type="transmembrane region" description="Helical" evidence="15">
    <location>
        <begin position="156"/>
        <end position="177"/>
    </location>
</feature>
<dbReference type="Pfam" id="PF02518">
    <property type="entry name" value="HATPase_c"/>
    <property type="match status" value="1"/>
</dbReference>
<dbReference type="InterPro" id="IPR003594">
    <property type="entry name" value="HATPase_dom"/>
</dbReference>
<evidence type="ECO:0000256" key="8">
    <source>
        <dbReference type="ARBA" id="ARBA00022741"/>
    </source>
</evidence>
<dbReference type="SMART" id="SM00387">
    <property type="entry name" value="HATPase_c"/>
    <property type="match status" value="1"/>
</dbReference>
<evidence type="ECO:0000256" key="12">
    <source>
        <dbReference type="ARBA" id="ARBA00023012"/>
    </source>
</evidence>
<dbReference type="SMART" id="SM00388">
    <property type="entry name" value="HisKA"/>
    <property type="match status" value="1"/>
</dbReference>
<keyword evidence="8" id="KW-0547">Nucleotide-binding</keyword>
<dbReference type="STRING" id="1220589.CD32_01310"/>
<keyword evidence="19" id="KW-1185">Reference proteome</keyword>
<dbReference type="InterPro" id="IPR003660">
    <property type="entry name" value="HAMP_dom"/>
</dbReference>
<organism evidence="18 19">
    <name type="scientific">Lysinibacillus odysseyi 34hs-1 = NBRC 100172</name>
    <dbReference type="NCBI Taxonomy" id="1220589"/>
    <lineage>
        <taxon>Bacteria</taxon>
        <taxon>Bacillati</taxon>
        <taxon>Bacillota</taxon>
        <taxon>Bacilli</taxon>
        <taxon>Bacillales</taxon>
        <taxon>Bacillaceae</taxon>
        <taxon>Lysinibacillus</taxon>
    </lineage>
</organism>
<dbReference type="Gene3D" id="3.30.565.10">
    <property type="entry name" value="Histidine kinase-like ATPase, C-terminal domain"/>
    <property type="match status" value="1"/>
</dbReference>
<evidence type="ECO:0000256" key="7">
    <source>
        <dbReference type="ARBA" id="ARBA00022692"/>
    </source>
</evidence>
<keyword evidence="12" id="KW-0902">Two-component regulatory system</keyword>
<evidence type="ECO:0000313" key="19">
    <source>
        <dbReference type="Proteomes" id="UP000030437"/>
    </source>
</evidence>